<feature type="domain" description="PglD N-terminal" evidence="1">
    <location>
        <begin position="3"/>
        <end position="79"/>
    </location>
</feature>
<accession>A0AB35IT50</accession>
<dbReference type="InterPro" id="IPR011004">
    <property type="entry name" value="Trimer_LpxA-like_sf"/>
</dbReference>
<dbReference type="EMBL" id="JAQLKE010000048">
    <property type="protein sequence ID" value="MDB7085684.1"/>
    <property type="molecule type" value="Genomic_DNA"/>
</dbReference>
<name>A0AB35IT50_9FIRM</name>
<comment type="caution">
    <text evidence="2">The sequence shown here is derived from an EMBL/GenBank/DDBJ whole genome shotgun (WGS) entry which is preliminary data.</text>
</comment>
<dbReference type="RefSeq" id="WP_134583340.1">
    <property type="nucleotide sequence ID" value="NZ_CAACVM010000034.1"/>
</dbReference>
<reference evidence="2" key="1">
    <citation type="submission" date="2023-01" db="EMBL/GenBank/DDBJ databases">
        <title>Human gut microbiome strain richness.</title>
        <authorList>
            <person name="Chen-Liaw A."/>
        </authorList>
    </citation>
    <scope>NUCLEOTIDE SEQUENCE</scope>
    <source>
        <strain evidence="2">1001217st2_G6_1001217B_191108</strain>
    </source>
</reference>
<gene>
    <name evidence="2" type="ORF">PM738_17920</name>
</gene>
<protein>
    <recommendedName>
        <fullName evidence="1">PglD N-terminal domain-containing protein</fullName>
    </recommendedName>
</protein>
<evidence type="ECO:0000259" key="1">
    <source>
        <dbReference type="Pfam" id="PF17836"/>
    </source>
</evidence>
<sequence length="108" mass="12360">MKKLLIIGAGGHERCCLDIARDMDIFDKISFFDDNHIDETINDYKVIVSIAEMNAFYLEYENIFIAVGNNKFRKELSDRAKKVGFNEIPLISPRSIVSKYALIKRGGQ</sequence>
<dbReference type="InterPro" id="IPR041561">
    <property type="entry name" value="PglD_N"/>
</dbReference>
<organism evidence="2 3">
    <name type="scientific">Thomasclavelia ramosa</name>
    <dbReference type="NCBI Taxonomy" id="1547"/>
    <lineage>
        <taxon>Bacteria</taxon>
        <taxon>Bacillati</taxon>
        <taxon>Bacillota</taxon>
        <taxon>Erysipelotrichia</taxon>
        <taxon>Erysipelotrichales</taxon>
        <taxon>Coprobacillaceae</taxon>
        <taxon>Thomasclavelia</taxon>
    </lineage>
</organism>
<dbReference type="SUPFAM" id="SSF51161">
    <property type="entry name" value="Trimeric LpxA-like enzymes"/>
    <property type="match status" value="1"/>
</dbReference>
<dbReference type="Pfam" id="PF17836">
    <property type="entry name" value="PglD_N"/>
    <property type="match status" value="1"/>
</dbReference>
<dbReference type="Gene3D" id="3.40.50.20">
    <property type="match status" value="1"/>
</dbReference>
<evidence type="ECO:0000313" key="2">
    <source>
        <dbReference type="EMBL" id="MDB7085684.1"/>
    </source>
</evidence>
<evidence type="ECO:0000313" key="3">
    <source>
        <dbReference type="Proteomes" id="UP001211987"/>
    </source>
</evidence>
<proteinExistence type="predicted"/>
<dbReference type="AlphaFoldDB" id="A0AB35IT50"/>
<dbReference type="Proteomes" id="UP001211987">
    <property type="component" value="Unassembled WGS sequence"/>
</dbReference>